<dbReference type="FunFam" id="2.70.70.10:FF:000006">
    <property type="entry name" value="M23 family peptidase"/>
    <property type="match status" value="1"/>
</dbReference>
<dbReference type="InterPro" id="IPR016047">
    <property type="entry name" value="M23ase_b-sheet_dom"/>
</dbReference>
<keyword evidence="2" id="KW-0175">Coiled coil</keyword>
<dbReference type="InterPro" id="IPR011055">
    <property type="entry name" value="Dup_hybrid_motif"/>
</dbReference>
<keyword evidence="6" id="KW-1185">Reference proteome</keyword>
<dbReference type="GO" id="GO:0004222">
    <property type="term" value="F:metalloendopeptidase activity"/>
    <property type="evidence" value="ECO:0007669"/>
    <property type="project" value="TreeGrafter"/>
</dbReference>
<dbReference type="EMBL" id="OBEI01000002">
    <property type="protein sequence ID" value="SNZ06318.1"/>
    <property type="molecule type" value="Genomic_DNA"/>
</dbReference>
<dbReference type="OrthoDB" id="9809488at2"/>
<evidence type="ECO:0000313" key="6">
    <source>
        <dbReference type="Proteomes" id="UP000219036"/>
    </source>
</evidence>
<proteinExistence type="predicted"/>
<accession>A0A285NAH3</accession>
<evidence type="ECO:0000313" key="5">
    <source>
        <dbReference type="EMBL" id="SNZ06318.1"/>
    </source>
</evidence>
<dbReference type="PANTHER" id="PTHR21666:SF289">
    <property type="entry name" value="L-ALA--D-GLU ENDOPEPTIDASE"/>
    <property type="match status" value="1"/>
</dbReference>
<keyword evidence="3" id="KW-0812">Transmembrane</keyword>
<keyword evidence="1" id="KW-0732">Signal</keyword>
<organism evidence="5 6">
    <name type="scientific">Persephonella hydrogeniphila</name>
    <dbReference type="NCBI Taxonomy" id="198703"/>
    <lineage>
        <taxon>Bacteria</taxon>
        <taxon>Pseudomonadati</taxon>
        <taxon>Aquificota</taxon>
        <taxon>Aquificia</taxon>
        <taxon>Aquificales</taxon>
        <taxon>Hydrogenothermaceae</taxon>
        <taxon>Persephonella</taxon>
    </lineage>
</organism>
<dbReference type="PANTHER" id="PTHR21666">
    <property type="entry name" value="PEPTIDASE-RELATED"/>
    <property type="match status" value="1"/>
</dbReference>
<name>A0A285NAH3_9AQUI</name>
<dbReference type="CDD" id="cd12797">
    <property type="entry name" value="M23_peptidase"/>
    <property type="match status" value="1"/>
</dbReference>
<dbReference type="RefSeq" id="WP_096999823.1">
    <property type="nucleotide sequence ID" value="NZ_OBEI01000002.1"/>
</dbReference>
<dbReference type="AlphaFoldDB" id="A0A285NAH3"/>
<sequence length="308" mass="35511">MRDKFTITIHDVNGVKQYTLKQIVKKYFLYFVIFLVFFILLSTGIIYYLSKEVKELSEKKEKLTEQNVKLLREKAQLKKSIQEKSSELKSLSEKVKNIEEMIGLKPEESLDFSERINKLSLTSGQIYHMFINIPNGSPLRKTIITSRFGYRKHPVNGQRDFHPGVDLRAKIGTPVYSTANGIVEYAGKKGAYGKLVIIQHNYGFKTIYGHLSKIKVKTGDFVEKGQIIGYSGNTGLINGPHLHYEVRYLQRPLNPVNFIRWKKLNYTEIFKKERHVRWESLIKGITLNLLPTVQEQQSSAKAPASQEN</sequence>
<dbReference type="InterPro" id="IPR050570">
    <property type="entry name" value="Cell_wall_metabolism_enzyme"/>
</dbReference>
<dbReference type="SUPFAM" id="SSF51261">
    <property type="entry name" value="Duplicated hybrid motif"/>
    <property type="match status" value="1"/>
</dbReference>
<evidence type="ECO:0000259" key="4">
    <source>
        <dbReference type="Pfam" id="PF01551"/>
    </source>
</evidence>
<dbReference type="Pfam" id="PF01551">
    <property type="entry name" value="Peptidase_M23"/>
    <property type="match status" value="1"/>
</dbReference>
<keyword evidence="5" id="KW-0378">Hydrolase</keyword>
<evidence type="ECO:0000256" key="3">
    <source>
        <dbReference type="SAM" id="Phobius"/>
    </source>
</evidence>
<feature type="domain" description="M23ase beta-sheet core" evidence="4">
    <location>
        <begin position="161"/>
        <end position="255"/>
    </location>
</feature>
<dbReference type="Proteomes" id="UP000219036">
    <property type="component" value="Unassembled WGS sequence"/>
</dbReference>
<keyword evidence="3" id="KW-1133">Transmembrane helix</keyword>
<evidence type="ECO:0000256" key="2">
    <source>
        <dbReference type="SAM" id="Coils"/>
    </source>
</evidence>
<feature type="transmembrane region" description="Helical" evidence="3">
    <location>
        <begin position="27"/>
        <end position="49"/>
    </location>
</feature>
<feature type="coiled-coil region" evidence="2">
    <location>
        <begin position="46"/>
        <end position="101"/>
    </location>
</feature>
<gene>
    <name evidence="5" type="ORF">SAMN06265182_0636</name>
</gene>
<evidence type="ECO:0000256" key="1">
    <source>
        <dbReference type="ARBA" id="ARBA00022729"/>
    </source>
</evidence>
<keyword evidence="3" id="KW-0472">Membrane</keyword>
<protein>
    <submittedName>
        <fullName evidence="5">Murein DD-endopeptidase MepM and murein hydrolase activator NlpD, contain LysM domain</fullName>
    </submittedName>
</protein>
<dbReference type="Gene3D" id="2.70.70.10">
    <property type="entry name" value="Glucose Permease (Domain IIA)"/>
    <property type="match status" value="1"/>
</dbReference>
<reference evidence="6" key="1">
    <citation type="submission" date="2017-09" db="EMBL/GenBank/DDBJ databases">
        <authorList>
            <person name="Varghese N."/>
            <person name="Submissions S."/>
        </authorList>
    </citation>
    <scope>NUCLEOTIDE SEQUENCE [LARGE SCALE GENOMIC DNA]</scope>
    <source>
        <strain evidence="6">DSM 15103</strain>
    </source>
</reference>